<accession>A0AAV4PLA6</accession>
<evidence type="ECO:0000256" key="1">
    <source>
        <dbReference type="SAM" id="Phobius"/>
    </source>
</evidence>
<feature type="transmembrane region" description="Helical" evidence="1">
    <location>
        <begin position="122"/>
        <end position="142"/>
    </location>
</feature>
<keyword evidence="1" id="KW-1133">Transmembrane helix</keyword>
<keyword evidence="1" id="KW-0812">Transmembrane</keyword>
<dbReference type="AlphaFoldDB" id="A0AAV4PLA6"/>
<organism evidence="2 3">
    <name type="scientific">Caerostris extrusa</name>
    <name type="common">Bark spider</name>
    <name type="synonym">Caerostris bankana</name>
    <dbReference type="NCBI Taxonomy" id="172846"/>
    <lineage>
        <taxon>Eukaryota</taxon>
        <taxon>Metazoa</taxon>
        <taxon>Ecdysozoa</taxon>
        <taxon>Arthropoda</taxon>
        <taxon>Chelicerata</taxon>
        <taxon>Arachnida</taxon>
        <taxon>Araneae</taxon>
        <taxon>Araneomorphae</taxon>
        <taxon>Entelegynae</taxon>
        <taxon>Araneoidea</taxon>
        <taxon>Araneidae</taxon>
        <taxon>Caerostris</taxon>
    </lineage>
</organism>
<name>A0AAV4PLA6_CAEEX</name>
<sequence>MLAVIRKREIIAGILERTSPTGVPSVGGSEQEKNAVTISIATCASVAREPISLSVCHCSIIKNGALRALAGASCAVLSLLSNHNFRARATGKLENRFHSFFCLPGRTHGVRQCDGQEKGCDVLRFILFFFFFWFCMANRALIGPSPIADDFVKVLECPRQNLLHRCF</sequence>
<dbReference type="EMBL" id="BPLR01004662">
    <property type="protein sequence ID" value="GIX96551.1"/>
    <property type="molecule type" value="Genomic_DNA"/>
</dbReference>
<protein>
    <submittedName>
        <fullName evidence="2">Uncharacterized protein</fullName>
    </submittedName>
</protein>
<comment type="caution">
    <text evidence="2">The sequence shown here is derived from an EMBL/GenBank/DDBJ whole genome shotgun (WGS) entry which is preliminary data.</text>
</comment>
<reference evidence="2 3" key="1">
    <citation type="submission" date="2021-06" db="EMBL/GenBank/DDBJ databases">
        <title>Caerostris extrusa draft genome.</title>
        <authorList>
            <person name="Kono N."/>
            <person name="Arakawa K."/>
        </authorList>
    </citation>
    <scope>NUCLEOTIDE SEQUENCE [LARGE SCALE GENOMIC DNA]</scope>
</reference>
<evidence type="ECO:0000313" key="3">
    <source>
        <dbReference type="Proteomes" id="UP001054945"/>
    </source>
</evidence>
<gene>
    <name evidence="2" type="ORF">CEXT_34191</name>
</gene>
<dbReference type="Proteomes" id="UP001054945">
    <property type="component" value="Unassembled WGS sequence"/>
</dbReference>
<keyword evidence="1" id="KW-0472">Membrane</keyword>
<evidence type="ECO:0000313" key="2">
    <source>
        <dbReference type="EMBL" id="GIX96551.1"/>
    </source>
</evidence>
<proteinExistence type="predicted"/>
<keyword evidence="3" id="KW-1185">Reference proteome</keyword>